<protein>
    <submittedName>
        <fullName evidence="2">Uncharacterized protein</fullName>
    </submittedName>
</protein>
<feature type="compositionally biased region" description="Pro residues" evidence="1">
    <location>
        <begin position="1"/>
        <end position="18"/>
    </location>
</feature>
<sequence>MALPTPPLPPDAPRPPAHPTSAMSLLAALLDRSLHQMAEAAADARLFDRETIRAASDVWDNNLFPLFWAASTSDAGERERRATTVLRWMAAFGERRRGWMAEQAAIAGYDVEAHLPPAAPHPPGRDHLGHVMAPQHRITPRTVDELAPDYDLASATVRYVRVERAGTRLTAFLQLVVGRTFAVDAPAPPALLGVWLDDVTAVAFDLADAQGVVLTAGPGRTDVFLGPNGRLRAAGGEYRLDDRSWHLSAAGRRADAVTPPRTPRPGRPSGPPGGEPGPDARAAAVLLHHSMLELRSVRYAARADRVPVRTLCRAFSGAGAAILAAGSRRGTRHREAAFRDLIRTWADQGGPNAARWFSAVLEERAGRPDIIETSSPPDRPSPSIPSSTSAPPSHLGTTAATVLPPAPETAPRAALLMASWTAAHLDHRTERHATAQLQFALPPHGRDPSQAWRVRTVECVEPNSFHLRTEAFRGPGPFTRTGIPGSARTLDLHQGALLVTTTNGWSTPRS</sequence>
<feature type="region of interest" description="Disordered" evidence="1">
    <location>
        <begin position="368"/>
        <end position="405"/>
    </location>
</feature>
<accession>A0ABW7BKL1</accession>
<dbReference type="EMBL" id="JBICZW010000002">
    <property type="protein sequence ID" value="MFG3188070.1"/>
    <property type="molecule type" value="Genomic_DNA"/>
</dbReference>
<reference evidence="2 3" key="1">
    <citation type="submission" date="2024-10" db="EMBL/GenBank/DDBJ databases">
        <title>The Natural Products Discovery Center: Release of the First 8490 Sequenced Strains for Exploring Actinobacteria Biosynthetic Diversity.</title>
        <authorList>
            <person name="Kalkreuter E."/>
            <person name="Kautsar S.A."/>
            <person name="Yang D."/>
            <person name="Bader C.D."/>
            <person name="Teijaro C.N."/>
            <person name="Fluegel L."/>
            <person name="Davis C.M."/>
            <person name="Simpson J.R."/>
            <person name="Lauterbach L."/>
            <person name="Steele A.D."/>
            <person name="Gui C."/>
            <person name="Meng S."/>
            <person name="Li G."/>
            <person name="Viehrig K."/>
            <person name="Ye F."/>
            <person name="Su P."/>
            <person name="Kiefer A.F."/>
            <person name="Nichols A."/>
            <person name="Cepeda A.J."/>
            <person name="Yan W."/>
            <person name="Fan B."/>
            <person name="Jiang Y."/>
            <person name="Adhikari A."/>
            <person name="Zheng C.-J."/>
            <person name="Schuster L."/>
            <person name="Cowan T.M."/>
            <person name="Smanski M.J."/>
            <person name="Chevrette M.G."/>
            <person name="De Carvalho L.P.S."/>
            <person name="Shen B."/>
        </authorList>
    </citation>
    <scope>NUCLEOTIDE SEQUENCE [LARGE SCALE GENOMIC DNA]</scope>
    <source>
        <strain evidence="2 3">NPDC048229</strain>
    </source>
</reference>
<evidence type="ECO:0000256" key="1">
    <source>
        <dbReference type="SAM" id="MobiDB-lite"/>
    </source>
</evidence>
<name>A0ABW7BKL1_9ACTN</name>
<dbReference type="RefSeq" id="WP_392879419.1">
    <property type="nucleotide sequence ID" value="NZ_JBICZW010000002.1"/>
</dbReference>
<feature type="region of interest" description="Disordered" evidence="1">
    <location>
        <begin position="250"/>
        <end position="279"/>
    </location>
</feature>
<evidence type="ECO:0000313" key="3">
    <source>
        <dbReference type="Proteomes" id="UP001604282"/>
    </source>
</evidence>
<comment type="caution">
    <text evidence="2">The sequence shown here is derived from an EMBL/GenBank/DDBJ whole genome shotgun (WGS) entry which is preliminary data.</text>
</comment>
<organism evidence="2 3">
    <name type="scientific">Streptomyces omiyaensis</name>
    <dbReference type="NCBI Taxonomy" id="68247"/>
    <lineage>
        <taxon>Bacteria</taxon>
        <taxon>Bacillati</taxon>
        <taxon>Actinomycetota</taxon>
        <taxon>Actinomycetes</taxon>
        <taxon>Kitasatosporales</taxon>
        <taxon>Streptomycetaceae</taxon>
        <taxon>Streptomyces</taxon>
    </lineage>
</organism>
<feature type="compositionally biased region" description="Low complexity" evidence="1">
    <location>
        <begin position="384"/>
        <end position="393"/>
    </location>
</feature>
<gene>
    <name evidence="2" type="ORF">ACGFYS_03935</name>
</gene>
<proteinExistence type="predicted"/>
<feature type="compositionally biased region" description="Pro residues" evidence="1">
    <location>
        <begin position="260"/>
        <end position="275"/>
    </location>
</feature>
<evidence type="ECO:0000313" key="2">
    <source>
        <dbReference type="EMBL" id="MFG3188070.1"/>
    </source>
</evidence>
<keyword evidence="3" id="KW-1185">Reference proteome</keyword>
<dbReference type="Proteomes" id="UP001604282">
    <property type="component" value="Unassembled WGS sequence"/>
</dbReference>
<feature type="region of interest" description="Disordered" evidence="1">
    <location>
        <begin position="1"/>
        <end position="20"/>
    </location>
</feature>